<comment type="caution">
    <text evidence="3">The sequence shown here is derived from an EMBL/GenBank/DDBJ whole genome shotgun (WGS) entry which is preliminary data.</text>
</comment>
<evidence type="ECO:0000313" key="4">
    <source>
        <dbReference type="Proteomes" id="UP001201163"/>
    </source>
</evidence>
<organism evidence="3 4">
    <name type="scientific">Lactarius akahatsu</name>
    <dbReference type="NCBI Taxonomy" id="416441"/>
    <lineage>
        <taxon>Eukaryota</taxon>
        <taxon>Fungi</taxon>
        <taxon>Dikarya</taxon>
        <taxon>Basidiomycota</taxon>
        <taxon>Agaricomycotina</taxon>
        <taxon>Agaricomycetes</taxon>
        <taxon>Russulales</taxon>
        <taxon>Russulaceae</taxon>
        <taxon>Lactarius</taxon>
    </lineage>
</organism>
<gene>
    <name evidence="3" type="ORF">EDB92DRAFT_541834</name>
</gene>
<evidence type="ECO:0008006" key="5">
    <source>
        <dbReference type="Google" id="ProtNLM"/>
    </source>
</evidence>
<dbReference type="Proteomes" id="UP001201163">
    <property type="component" value="Unassembled WGS sequence"/>
</dbReference>
<evidence type="ECO:0000256" key="2">
    <source>
        <dbReference type="SAM" id="SignalP"/>
    </source>
</evidence>
<dbReference type="EMBL" id="JAKELL010000021">
    <property type="protein sequence ID" value="KAH8992690.1"/>
    <property type="molecule type" value="Genomic_DNA"/>
</dbReference>
<protein>
    <recommendedName>
        <fullName evidence="5">Secreted protein</fullName>
    </recommendedName>
</protein>
<evidence type="ECO:0000256" key="1">
    <source>
        <dbReference type="SAM" id="MobiDB-lite"/>
    </source>
</evidence>
<dbReference type="AlphaFoldDB" id="A0AAD4QEE6"/>
<feature type="region of interest" description="Disordered" evidence="1">
    <location>
        <begin position="80"/>
        <end position="109"/>
    </location>
</feature>
<accession>A0AAD4QEE6</accession>
<evidence type="ECO:0000313" key="3">
    <source>
        <dbReference type="EMBL" id="KAH8992690.1"/>
    </source>
</evidence>
<feature type="chain" id="PRO_5042108999" description="Secreted protein" evidence="2">
    <location>
        <begin position="24"/>
        <end position="109"/>
    </location>
</feature>
<keyword evidence="4" id="KW-1185">Reference proteome</keyword>
<keyword evidence="2" id="KW-0732">Signal</keyword>
<reference evidence="3" key="1">
    <citation type="submission" date="2022-01" db="EMBL/GenBank/DDBJ databases">
        <title>Comparative genomics reveals a dynamic genome evolution in the ectomycorrhizal milk-cap (Lactarius) mushrooms.</title>
        <authorList>
            <consortium name="DOE Joint Genome Institute"/>
            <person name="Lebreton A."/>
            <person name="Tang N."/>
            <person name="Kuo A."/>
            <person name="LaButti K."/>
            <person name="Drula E."/>
            <person name="Barry K."/>
            <person name="Clum A."/>
            <person name="Lipzen A."/>
            <person name="Mousain D."/>
            <person name="Ng V."/>
            <person name="Wang R."/>
            <person name="Wang X."/>
            <person name="Dai Y."/>
            <person name="Henrissat B."/>
            <person name="Grigoriev I.V."/>
            <person name="Guerin-Laguette A."/>
            <person name="Yu F."/>
            <person name="Martin F.M."/>
        </authorList>
    </citation>
    <scope>NUCLEOTIDE SEQUENCE</scope>
    <source>
        <strain evidence="3">QP</strain>
    </source>
</reference>
<feature type="signal peptide" evidence="2">
    <location>
        <begin position="1"/>
        <end position="23"/>
    </location>
</feature>
<proteinExistence type="predicted"/>
<sequence>MPGLGSCLGLLFRCWPYFTTTQASVTHDLSPRPDLSRRPRYALGYVFHSRNLGKKRSDLVLFLYLTTICNEPYLLTVPFRGTSPHHSRGPRGGDRRMSYNPTWHLPRKQ</sequence>
<name>A0AAD4QEE6_9AGAM</name>